<keyword evidence="2" id="KW-1185">Reference proteome</keyword>
<proteinExistence type="predicted"/>
<comment type="caution">
    <text evidence="1">The sequence shown here is derived from an EMBL/GenBank/DDBJ whole genome shotgun (WGS) entry which is preliminary data.</text>
</comment>
<accession>A0ABS7JKP4</accession>
<dbReference type="InterPro" id="IPR019724">
    <property type="entry name" value="UPF0763"/>
</dbReference>
<evidence type="ECO:0000313" key="2">
    <source>
        <dbReference type="Proteomes" id="UP000700059"/>
    </source>
</evidence>
<reference evidence="1 2" key="1">
    <citation type="submission" date="2021-08" db="EMBL/GenBank/DDBJ databases">
        <title>Helicobacter spp. isolated from feces of Anatolian Ground Squirrel (Spermophilus xanthoprymnus) in Turkey.</title>
        <authorList>
            <person name="Aydin F."/>
            <person name="Abay S."/>
            <person name="Kayman T."/>
            <person name="Karakaya E."/>
            <person name="Saticioglu I.B."/>
        </authorList>
    </citation>
    <scope>NUCLEOTIDE SEQUENCE [LARGE SCALE GENOMIC DNA]</scope>
    <source>
        <strain evidence="1 2">Faydin-H70</strain>
    </source>
</reference>
<dbReference type="RefSeq" id="WP_221531221.1">
    <property type="nucleotide sequence ID" value="NZ_JAIGYP010000001.1"/>
</dbReference>
<sequence>MATPKPLEAQKHYKTIKETLKHKNMESLNYDSALKKNGIYTLLDSDAQEFYLIPKKTMQAIMCELKDLESDKYLFKLEQEIYKSMPVDFDDVWCIAIKEIKDCKKEPKAVVKHLKKRYPYLFLSFLDQFDTPSKL</sequence>
<name>A0ABS7JKP4_9HELI</name>
<dbReference type="Pfam" id="PF10788">
    <property type="entry name" value="DUF2603"/>
    <property type="match status" value="1"/>
</dbReference>
<dbReference type="Proteomes" id="UP000700059">
    <property type="component" value="Unassembled WGS sequence"/>
</dbReference>
<protein>
    <submittedName>
        <fullName evidence="1">DUF2603 domain-containing protein</fullName>
    </submittedName>
</protein>
<evidence type="ECO:0000313" key="1">
    <source>
        <dbReference type="EMBL" id="MBX7489955.1"/>
    </source>
</evidence>
<dbReference type="EMBL" id="JAIGYQ010000001">
    <property type="protein sequence ID" value="MBX7489955.1"/>
    <property type="molecule type" value="Genomic_DNA"/>
</dbReference>
<gene>
    <name evidence="1" type="ORF">K4G57_00470</name>
</gene>
<organism evidence="1 2">
    <name type="scientific">Helicobacter turcicus</name>
    <dbReference type="NCBI Taxonomy" id="2867412"/>
    <lineage>
        <taxon>Bacteria</taxon>
        <taxon>Pseudomonadati</taxon>
        <taxon>Campylobacterota</taxon>
        <taxon>Epsilonproteobacteria</taxon>
        <taxon>Campylobacterales</taxon>
        <taxon>Helicobacteraceae</taxon>
        <taxon>Helicobacter</taxon>
    </lineage>
</organism>